<accession>X0XXH1</accession>
<organism evidence="1">
    <name type="scientific">marine sediment metagenome</name>
    <dbReference type="NCBI Taxonomy" id="412755"/>
    <lineage>
        <taxon>unclassified sequences</taxon>
        <taxon>metagenomes</taxon>
        <taxon>ecological metagenomes</taxon>
    </lineage>
</organism>
<comment type="caution">
    <text evidence="1">The sequence shown here is derived from an EMBL/GenBank/DDBJ whole genome shotgun (WGS) entry which is preliminary data.</text>
</comment>
<gene>
    <name evidence="1" type="ORF">S01H1_62194</name>
</gene>
<dbReference type="AlphaFoldDB" id="X0XXH1"/>
<dbReference type="EMBL" id="BARS01040833">
    <property type="protein sequence ID" value="GAG39912.1"/>
    <property type="molecule type" value="Genomic_DNA"/>
</dbReference>
<protein>
    <submittedName>
        <fullName evidence="1">Uncharacterized protein</fullName>
    </submittedName>
</protein>
<proteinExistence type="predicted"/>
<name>X0XXH1_9ZZZZ</name>
<reference evidence="1" key="1">
    <citation type="journal article" date="2014" name="Front. Microbiol.">
        <title>High frequency of phylogenetically diverse reductive dehalogenase-homologous genes in deep subseafloor sedimentary metagenomes.</title>
        <authorList>
            <person name="Kawai M."/>
            <person name="Futagami T."/>
            <person name="Toyoda A."/>
            <person name="Takaki Y."/>
            <person name="Nishi S."/>
            <person name="Hori S."/>
            <person name="Arai W."/>
            <person name="Tsubouchi T."/>
            <person name="Morono Y."/>
            <person name="Uchiyama I."/>
            <person name="Ito T."/>
            <person name="Fujiyama A."/>
            <person name="Inagaki F."/>
            <person name="Takami H."/>
        </authorList>
    </citation>
    <scope>NUCLEOTIDE SEQUENCE</scope>
    <source>
        <strain evidence="1">Expedition CK06-06</strain>
    </source>
</reference>
<evidence type="ECO:0000313" key="1">
    <source>
        <dbReference type="EMBL" id="GAG39912.1"/>
    </source>
</evidence>
<sequence>TYAERLSETTLAFTGIKSIESGPVRIAIFWLTGDIRARDLVRQADQVMVPSEPYNITIAEKRSSLRQVLNSRLIQSGIAIMHAQLNDAVMTEVNTLDNSLVQGFINPLIGLQPFAPGGDSHLDFIKENDQLYLSVKVSTV</sequence>
<feature type="non-terminal residue" evidence="1">
    <location>
        <position position="1"/>
    </location>
</feature>